<proteinExistence type="predicted"/>
<name>A0A938Y640_9ACTN</name>
<accession>A0A938Y640</accession>
<keyword evidence="2" id="KW-1185">Reference proteome</keyword>
<evidence type="ECO:0000313" key="2">
    <source>
        <dbReference type="Proteomes" id="UP000663791"/>
    </source>
</evidence>
<dbReference type="AlphaFoldDB" id="A0A938Y640"/>
<dbReference type="Proteomes" id="UP000663791">
    <property type="component" value="Unassembled WGS sequence"/>
</dbReference>
<dbReference type="RefSeq" id="WP_205291226.1">
    <property type="nucleotide sequence ID" value="NZ_CP074406.1"/>
</dbReference>
<protein>
    <submittedName>
        <fullName evidence="1">Uncharacterized protein</fullName>
    </submittedName>
</protein>
<dbReference type="EMBL" id="JAERTX010000006">
    <property type="protein sequence ID" value="MBM9459922.1"/>
    <property type="molecule type" value="Genomic_DNA"/>
</dbReference>
<organism evidence="1 2">
    <name type="scientific">Nocardioides faecalis</name>
    <dbReference type="NCBI Taxonomy" id="2803858"/>
    <lineage>
        <taxon>Bacteria</taxon>
        <taxon>Bacillati</taxon>
        <taxon>Actinomycetota</taxon>
        <taxon>Actinomycetes</taxon>
        <taxon>Propionibacteriales</taxon>
        <taxon>Nocardioidaceae</taxon>
        <taxon>Nocardioides</taxon>
    </lineage>
</organism>
<comment type="caution">
    <text evidence="1">The sequence shown here is derived from an EMBL/GenBank/DDBJ whole genome shotgun (WGS) entry which is preliminary data.</text>
</comment>
<sequence length="102" mass="10732">MSVFLSSAERLRCVVVDAKRRSSVSMRADDAAEAASKYVWGLRIDGPRLDEPRIDVAQVIIATTALAPSMFSARSRITAARVIPGSSGALTKAVVGALGLDS</sequence>
<evidence type="ECO:0000313" key="1">
    <source>
        <dbReference type="EMBL" id="MBM9459922.1"/>
    </source>
</evidence>
<reference evidence="1" key="1">
    <citation type="submission" date="2021-01" db="EMBL/GenBank/DDBJ databases">
        <title>Novel species in genus Nocardioides.</title>
        <authorList>
            <person name="Zhang G."/>
        </authorList>
    </citation>
    <scope>NUCLEOTIDE SEQUENCE</scope>
    <source>
        <strain evidence="1">Zg-536</strain>
    </source>
</reference>
<gene>
    <name evidence="1" type="ORF">JK386_08395</name>
</gene>